<evidence type="ECO:0000313" key="4">
    <source>
        <dbReference type="Proteomes" id="UP000832034"/>
    </source>
</evidence>
<dbReference type="SUPFAM" id="SSF53335">
    <property type="entry name" value="S-adenosyl-L-methionine-dependent methyltransferases"/>
    <property type="match status" value="1"/>
</dbReference>
<dbReference type="Gene3D" id="3.40.50.150">
    <property type="entry name" value="Vaccinia Virus protein VP39"/>
    <property type="match status" value="1"/>
</dbReference>
<dbReference type="InterPro" id="IPR050602">
    <property type="entry name" value="Malonyl-ACP_OMT"/>
</dbReference>
<dbReference type="GO" id="GO:0032259">
    <property type="term" value="P:methylation"/>
    <property type="evidence" value="ECO:0007669"/>
    <property type="project" value="UniProtKB-KW"/>
</dbReference>
<proteinExistence type="predicted"/>
<keyword evidence="1 3" id="KW-0489">Methyltransferase</keyword>
<protein>
    <submittedName>
        <fullName evidence="3">Methyltransferase</fullName>
    </submittedName>
</protein>
<dbReference type="Proteomes" id="UP000832034">
    <property type="component" value="Chromosome"/>
</dbReference>
<sequence length="271" mass="31494">MKLDWQENDWFVHQRLVTQMDERLDVLKNTPKDIAIFGADFDLSHAALSQRYPQASLQEFDARSDYLELSAEQRASKRNMWQKLMGKKTIQTQGVLTDIGATASFDVLWSNLAFVAESEPTKLFEHWSDVLRKDGLLYFTHFGPDTLQEIIMLLQIHGIQVAKNRFWDMHDLGDMLFHHGFYDPVMDVDRIHLSYQNPQRFWRDMEVLQVWQALGIADDDQENAQKIISQSLQNGELKNITLEVIFGHAVKKLVLPENESLVNFYPSKPKA</sequence>
<reference evidence="3" key="1">
    <citation type="submission" date="2021-12" db="EMBL/GenBank/DDBJ databases">
        <authorList>
            <person name="Veyrier F.J."/>
        </authorList>
    </citation>
    <scope>NUCLEOTIDE SEQUENCE</scope>
    <source>
        <strain evidence="3">SAG 1488-6</strain>
    </source>
</reference>
<dbReference type="EMBL" id="CP091512">
    <property type="protein sequence ID" value="UOO92361.1"/>
    <property type="molecule type" value="Genomic_DNA"/>
</dbReference>
<dbReference type="PANTHER" id="PTHR13090">
    <property type="entry name" value="ARGININE-HYDROXYLASE NDUFAF5, MITOCHONDRIAL"/>
    <property type="match status" value="1"/>
</dbReference>
<keyword evidence="2" id="KW-0808">Transferase</keyword>
<dbReference type="RefSeq" id="WP_019958501.1">
    <property type="nucleotide sequence ID" value="NZ_CP091512.1"/>
</dbReference>
<organism evidence="3 4">
    <name type="scientific">Vitreoscilla stercoraria</name>
    <dbReference type="NCBI Taxonomy" id="61"/>
    <lineage>
        <taxon>Bacteria</taxon>
        <taxon>Pseudomonadati</taxon>
        <taxon>Pseudomonadota</taxon>
        <taxon>Betaproteobacteria</taxon>
        <taxon>Neisseriales</taxon>
        <taxon>Neisseriaceae</taxon>
        <taxon>Vitreoscilla</taxon>
    </lineage>
</organism>
<dbReference type="PANTHER" id="PTHR13090:SF1">
    <property type="entry name" value="ARGININE-HYDROXYLASE NDUFAF5, MITOCHONDRIAL"/>
    <property type="match status" value="1"/>
</dbReference>
<evidence type="ECO:0000256" key="1">
    <source>
        <dbReference type="ARBA" id="ARBA00022603"/>
    </source>
</evidence>
<dbReference type="GO" id="GO:0008168">
    <property type="term" value="F:methyltransferase activity"/>
    <property type="evidence" value="ECO:0007669"/>
    <property type="project" value="UniProtKB-KW"/>
</dbReference>
<gene>
    <name evidence="3" type="ORF">LVJ81_12280</name>
</gene>
<name>A0ABY4EAP9_VITST</name>
<evidence type="ECO:0000256" key="2">
    <source>
        <dbReference type="ARBA" id="ARBA00022679"/>
    </source>
</evidence>
<evidence type="ECO:0000313" key="3">
    <source>
        <dbReference type="EMBL" id="UOO92361.1"/>
    </source>
</evidence>
<dbReference type="InterPro" id="IPR029063">
    <property type="entry name" value="SAM-dependent_MTases_sf"/>
</dbReference>
<reference evidence="3" key="2">
    <citation type="journal article" date="2022" name="Res Sq">
        <title>Evolution of multicellular longitudinally dividing oral cavity symbionts (Neisseriaceae).</title>
        <authorList>
            <person name="Nyongesa S."/>
            <person name="Weber P."/>
            <person name="Bernet E."/>
            <person name="Pullido F."/>
            <person name="Nieckarz M."/>
            <person name="Delaby M."/>
            <person name="Nieves C."/>
            <person name="Viehboeck T."/>
            <person name="Krause N."/>
            <person name="Rivera-Millot A."/>
            <person name="Nakamura A."/>
            <person name="Vischer N."/>
            <person name="VanNieuwenhze M."/>
            <person name="Brun Y."/>
            <person name="Cava F."/>
            <person name="Bulgheresi S."/>
            <person name="Veyrier F."/>
        </authorList>
    </citation>
    <scope>NUCLEOTIDE SEQUENCE</scope>
    <source>
        <strain evidence="3">SAG 1488-6</strain>
    </source>
</reference>
<keyword evidence="4" id="KW-1185">Reference proteome</keyword>
<accession>A0ABY4EAP9</accession>